<protein>
    <submittedName>
        <fullName evidence="2">Uncharacterized protein</fullName>
    </submittedName>
</protein>
<name>A0A371D7Q4_9APHY</name>
<evidence type="ECO:0000256" key="1">
    <source>
        <dbReference type="SAM" id="MobiDB-lite"/>
    </source>
</evidence>
<dbReference type="EMBL" id="KZ857411">
    <property type="protein sequence ID" value="RDX48532.1"/>
    <property type="molecule type" value="Genomic_DNA"/>
</dbReference>
<evidence type="ECO:0000313" key="3">
    <source>
        <dbReference type="Proteomes" id="UP000256964"/>
    </source>
</evidence>
<dbReference type="Proteomes" id="UP000256964">
    <property type="component" value="Unassembled WGS sequence"/>
</dbReference>
<dbReference type="AlphaFoldDB" id="A0A371D7Q4"/>
<accession>A0A371D7Q4</accession>
<feature type="non-terminal residue" evidence="2">
    <location>
        <position position="216"/>
    </location>
</feature>
<gene>
    <name evidence="2" type="ORF">OH76DRAFT_1472454</name>
</gene>
<keyword evidence="3" id="KW-1185">Reference proteome</keyword>
<evidence type="ECO:0000313" key="2">
    <source>
        <dbReference type="EMBL" id="RDX48532.1"/>
    </source>
</evidence>
<reference evidence="2 3" key="1">
    <citation type="journal article" date="2018" name="Biotechnol. Biofuels">
        <title>Integrative visual omics of the white-rot fungus Polyporus brumalis exposes the biotechnological potential of its oxidative enzymes for delignifying raw plant biomass.</title>
        <authorList>
            <person name="Miyauchi S."/>
            <person name="Rancon A."/>
            <person name="Drula E."/>
            <person name="Hage H."/>
            <person name="Chaduli D."/>
            <person name="Favel A."/>
            <person name="Grisel S."/>
            <person name="Henrissat B."/>
            <person name="Herpoel-Gimbert I."/>
            <person name="Ruiz-Duenas F.J."/>
            <person name="Chevret D."/>
            <person name="Hainaut M."/>
            <person name="Lin J."/>
            <person name="Wang M."/>
            <person name="Pangilinan J."/>
            <person name="Lipzen A."/>
            <person name="Lesage-Meessen L."/>
            <person name="Navarro D."/>
            <person name="Riley R."/>
            <person name="Grigoriev I.V."/>
            <person name="Zhou S."/>
            <person name="Raouche S."/>
            <person name="Rosso M.N."/>
        </authorList>
    </citation>
    <scope>NUCLEOTIDE SEQUENCE [LARGE SCALE GENOMIC DNA]</scope>
    <source>
        <strain evidence="2 3">BRFM 1820</strain>
    </source>
</reference>
<sequence>MEGIRSASQDDVPAQPNNSPRHAFSFADDVEGRGVQRRRGATYALACIPSTTTDGGMGRRDALNAHPSLPGSSNADIPGLACWPYGRVLCGGCMNTGWRRRTSTRNIQQEPACGSKHCRALRGKQVDDGGCDGHCADLKIYALGGHARRTCAQQNATTASCTQTVQSGSTRAQPRGHLTLDFQMKRTLGNFQNYKDARQAAAGGLLPSTRVTLGIK</sequence>
<proteinExistence type="predicted"/>
<organism evidence="2 3">
    <name type="scientific">Lentinus brumalis</name>
    <dbReference type="NCBI Taxonomy" id="2498619"/>
    <lineage>
        <taxon>Eukaryota</taxon>
        <taxon>Fungi</taxon>
        <taxon>Dikarya</taxon>
        <taxon>Basidiomycota</taxon>
        <taxon>Agaricomycotina</taxon>
        <taxon>Agaricomycetes</taxon>
        <taxon>Polyporales</taxon>
        <taxon>Polyporaceae</taxon>
        <taxon>Lentinus</taxon>
    </lineage>
</organism>
<feature type="region of interest" description="Disordered" evidence="1">
    <location>
        <begin position="1"/>
        <end position="31"/>
    </location>
</feature>